<reference evidence="9 10" key="1">
    <citation type="journal article" date="2018" name="Nat. Biotechnol.">
        <title>A standardized bacterial taxonomy based on genome phylogeny substantially revises the tree of life.</title>
        <authorList>
            <person name="Parks D.H."/>
            <person name="Chuvochina M."/>
            <person name="Waite D.W."/>
            <person name="Rinke C."/>
            <person name="Skarshewski A."/>
            <person name="Chaumeil P.A."/>
            <person name="Hugenholtz P."/>
        </authorList>
    </citation>
    <scope>NUCLEOTIDE SEQUENCE [LARGE SCALE GENOMIC DNA]</scope>
    <source>
        <strain evidence="9">UBA9169</strain>
    </source>
</reference>
<dbReference type="SUPFAM" id="SSF161098">
    <property type="entry name" value="MetI-like"/>
    <property type="match status" value="1"/>
</dbReference>
<evidence type="ECO:0000256" key="7">
    <source>
        <dbReference type="RuleBase" id="RU363032"/>
    </source>
</evidence>
<sequence>MDRRRSPRPRRAPARAARATLGLILLLVLLGPLLWPHAADAVDFGQRNAAPSLAHPLGTDQLGRDLLARLFEGGRLTLAVGGAAMALSLLLGCAIGLAAGLFPRLDGLLMRLTDLFLSLPLLPILLVAVMLFRDRLSGAFGHDVGLFLLVVLGIGFTSWMMTARVVRGLTQTLMRRDFIIAARVAGASTGALVTRHILPHCASAILVSATLGIANAILLESALSYLGLGFPADMPSWGRMFTEGLPYLSDRPGRALWPGAMISLTVLAVSYLGDGLRDRIADEIRLPR</sequence>
<dbReference type="PANTHER" id="PTHR43386">
    <property type="entry name" value="OLIGOPEPTIDE TRANSPORT SYSTEM PERMEASE PROTEIN APPC"/>
    <property type="match status" value="1"/>
</dbReference>
<feature type="transmembrane region" description="Helical" evidence="7">
    <location>
        <begin position="114"/>
        <end position="132"/>
    </location>
</feature>
<evidence type="ECO:0000259" key="8">
    <source>
        <dbReference type="PROSITE" id="PS50928"/>
    </source>
</evidence>
<gene>
    <name evidence="9" type="ORF">DCS45_05650</name>
</gene>
<feature type="transmembrane region" description="Helical" evidence="7">
    <location>
        <begin position="204"/>
        <end position="230"/>
    </location>
</feature>
<feature type="domain" description="ABC transmembrane type-1" evidence="8">
    <location>
        <begin position="74"/>
        <end position="273"/>
    </location>
</feature>
<comment type="similarity">
    <text evidence="7">Belongs to the binding-protein-dependent transport system permease family.</text>
</comment>
<evidence type="ECO:0000313" key="10">
    <source>
        <dbReference type="Proteomes" id="UP000264719"/>
    </source>
</evidence>
<keyword evidence="4 7" id="KW-0812">Transmembrane</keyword>
<dbReference type="InterPro" id="IPR035906">
    <property type="entry name" value="MetI-like_sf"/>
</dbReference>
<keyword evidence="3" id="KW-1003">Cell membrane</keyword>
<dbReference type="InterPro" id="IPR050366">
    <property type="entry name" value="BP-dependent_transpt_permease"/>
</dbReference>
<dbReference type="GO" id="GO:0005886">
    <property type="term" value="C:plasma membrane"/>
    <property type="evidence" value="ECO:0007669"/>
    <property type="project" value="UniProtKB-SubCell"/>
</dbReference>
<evidence type="ECO:0000256" key="4">
    <source>
        <dbReference type="ARBA" id="ARBA00022692"/>
    </source>
</evidence>
<dbReference type="EMBL" id="DMVW01000054">
    <property type="protein sequence ID" value="HAR51348.1"/>
    <property type="molecule type" value="Genomic_DNA"/>
</dbReference>
<comment type="subcellular location">
    <subcellularLocation>
        <location evidence="1 7">Cell membrane</location>
        <topology evidence="1 7">Multi-pass membrane protein</topology>
    </subcellularLocation>
</comment>
<keyword evidence="6 7" id="KW-0472">Membrane</keyword>
<name>A0A348W9Y6_9RHOB</name>
<evidence type="ECO:0000256" key="6">
    <source>
        <dbReference type="ARBA" id="ARBA00023136"/>
    </source>
</evidence>
<protein>
    <submittedName>
        <fullName evidence="9">ABC transporter permease</fullName>
    </submittedName>
</protein>
<feature type="transmembrane region" description="Helical" evidence="7">
    <location>
        <begin position="76"/>
        <end position="102"/>
    </location>
</feature>
<evidence type="ECO:0000256" key="5">
    <source>
        <dbReference type="ARBA" id="ARBA00022989"/>
    </source>
</evidence>
<dbReference type="Pfam" id="PF00528">
    <property type="entry name" value="BPD_transp_1"/>
    <property type="match status" value="1"/>
</dbReference>
<dbReference type="Gene3D" id="1.10.3720.10">
    <property type="entry name" value="MetI-like"/>
    <property type="match status" value="1"/>
</dbReference>
<evidence type="ECO:0000256" key="2">
    <source>
        <dbReference type="ARBA" id="ARBA00022448"/>
    </source>
</evidence>
<organism evidence="9 10">
    <name type="scientific">Roseovarius nubinhibens</name>
    <dbReference type="NCBI Taxonomy" id="314263"/>
    <lineage>
        <taxon>Bacteria</taxon>
        <taxon>Pseudomonadati</taxon>
        <taxon>Pseudomonadota</taxon>
        <taxon>Alphaproteobacteria</taxon>
        <taxon>Rhodobacterales</taxon>
        <taxon>Roseobacteraceae</taxon>
        <taxon>Roseovarius</taxon>
    </lineage>
</organism>
<dbReference type="AlphaFoldDB" id="A0A348W9Y6"/>
<evidence type="ECO:0000313" key="9">
    <source>
        <dbReference type="EMBL" id="HAR51348.1"/>
    </source>
</evidence>
<dbReference type="PANTHER" id="PTHR43386:SF23">
    <property type="entry name" value="ABC TRANSPORTER"/>
    <property type="match status" value="1"/>
</dbReference>
<feature type="transmembrane region" description="Helical" evidence="7">
    <location>
        <begin position="255"/>
        <end position="273"/>
    </location>
</feature>
<evidence type="ECO:0000256" key="1">
    <source>
        <dbReference type="ARBA" id="ARBA00004651"/>
    </source>
</evidence>
<keyword evidence="5 7" id="KW-1133">Transmembrane helix</keyword>
<comment type="caution">
    <text evidence="9">The sequence shown here is derived from an EMBL/GenBank/DDBJ whole genome shotgun (WGS) entry which is preliminary data.</text>
</comment>
<dbReference type="PROSITE" id="PS50928">
    <property type="entry name" value="ABC_TM1"/>
    <property type="match status" value="1"/>
</dbReference>
<feature type="transmembrane region" description="Helical" evidence="7">
    <location>
        <begin position="144"/>
        <end position="166"/>
    </location>
</feature>
<proteinExistence type="inferred from homology"/>
<dbReference type="Proteomes" id="UP000264719">
    <property type="component" value="Unassembled WGS sequence"/>
</dbReference>
<dbReference type="GO" id="GO:0055085">
    <property type="term" value="P:transmembrane transport"/>
    <property type="evidence" value="ECO:0007669"/>
    <property type="project" value="InterPro"/>
</dbReference>
<dbReference type="InterPro" id="IPR000515">
    <property type="entry name" value="MetI-like"/>
</dbReference>
<dbReference type="RefSeq" id="WP_009812078.1">
    <property type="nucleotide sequence ID" value="NZ_CAXAXR010000004.1"/>
</dbReference>
<evidence type="ECO:0000256" key="3">
    <source>
        <dbReference type="ARBA" id="ARBA00022475"/>
    </source>
</evidence>
<dbReference type="CDD" id="cd06261">
    <property type="entry name" value="TM_PBP2"/>
    <property type="match status" value="1"/>
</dbReference>
<keyword evidence="2 7" id="KW-0813">Transport</keyword>
<accession>A0A348W9Y6</accession>